<evidence type="ECO:0000256" key="1">
    <source>
        <dbReference type="SAM" id="MobiDB-lite"/>
    </source>
</evidence>
<feature type="region of interest" description="Disordered" evidence="1">
    <location>
        <begin position="198"/>
        <end position="220"/>
    </location>
</feature>
<reference evidence="2 3" key="1">
    <citation type="journal article" date="2015" name="BMC Genomics">
        <title>Insights from the genome of Ophiocordyceps polyrhachis-furcata to pathogenicity and host specificity in insect fungi.</title>
        <authorList>
            <person name="Wichadakul D."/>
            <person name="Kobmoo N."/>
            <person name="Ingsriswang S."/>
            <person name="Tangphatsornruang S."/>
            <person name="Chantasingh D."/>
            <person name="Luangsa-ard J.J."/>
            <person name="Eurwilaichitr L."/>
        </authorList>
    </citation>
    <scope>NUCLEOTIDE SEQUENCE [LARGE SCALE GENOMIC DNA]</scope>
    <source>
        <strain evidence="2 3">BCC 54312</strain>
    </source>
</reference>
<protein>
    <submittedName>
        <fullName evidence="2">Uncharacterized protein</fullName>
    </submittedName>
</protein>
<comment type="caution">
    <text evidence="2">The sequence shown here is derived from an EMBL/GenBank/DDBJ whole genome shotgun (WGS) entry which is preliminary data.</text>
</comment>
<keyword evidence="3" id="KW-1185">Reference proteome</keyword>
<sequence>MMHVADRSWLGLPRSRSLPFVSFSLLNSMSTQRIDAFEGSEAEYAVYLLSDLTSTPTEDEHFFVAEDEELDLPQATLDEAMLAFLVATRRKDVAKNSSTFRKIRRDSQAVDLYCAIYVPVFGNYYHWAFAMNPTPNKTRQVDPSSSSSCLQPLIYLGQMRDYVVEIWELLLQYGVIDEAAWNYGYQAMLPYYSQDFGGNDYDEDEDEEDGEDGGGGRILSDAFVYDSDDVT</sequence>
<dbReference type="Proteomes" id="UP000253664">
    <property type="component" value="Unassembled WGS sequence"/>
</dbReference>
<accession>A0A367L004</accession>
<name>A0A367L004_9HYPO</name>
<feature type="compositionally biased region" description="Acidic residues" evidence="1">
    <location>
        <begin position="200"/>
        <end position="212"/>
    </location>
</feature>
<proteinExistence type="predicted"/>
<gene>
    <name evidence="2" type="ORF">L249_5740</name>
</gene>
<evidence type="ECO:0000313" key="3">
    <source>
        <dbReference type="Proteomes" id="UP000253664"/>
    </source>
</evidence>
<dbReference type="EMBL" id="LKCN02000024">
    <property type="protein sequence ID" value="RCI07759.1"/>
    <property type="molecule type" value="Genomic_DNA"/>
</dbReference>
<dbReference type="OrthoDB" id="37659at2759"/>
<organism evidence="2 3">
    <name type="scientific">Ophiocordyceps polyrhachis-furcata BCC 54312</name>
    <dbReference type="NCBI Taxonomy" id="1330021"/>
    <lineage>
        <taxon>Eukaryota</taxon>
        <taxon>Fungi</taxon>
        <taxon>Dikarya</taxon>
        <taxon>Ascomycota</taxon>
        <taxon>Pezizomycotina</taxon>
        <taxon>Sordariomycetes</taxon>
        <taxon>Hypocreomycetidae</taxon>
        <taxon>Hypocreales</taxon>
        <taxon>Ophiocordycipitaceae</taxon>
        <taxon>Ophiocordyceps</taxon>
    </lineage>
</organism>
<evidence type="ECO:0000313" key="2">
    <source>
        <dbReference type="EMBL" id="RCI07759.1"/>
    </source>
</evidence>
<dbReference type="AlphaFoldDB" id="A0A367L004"/>